<dbReference type="HOGENOM" id="CLU_1865627_0_0_1"/>
<organism evidence="1 2">
    <name type="scientific">Moniliophthora roreri (strain MCA 2997)</name>
    <name type="common">Cocoa frosty pod rot fungus</name>
    <name type="synonym">Crinipellis roreri</name>
    <dbReference type="NCBI Taxonomy" id="1381753"/>
    <lineage>
        <taxon>Eukaryota</taxon>
        <taxon>Fungi</taxon>
        <taxon>Dikarya</taxon>
        <taxon>Basidiomycota</taxon>
        <taxon>Agaricomycotina</taxon>
        <taxon>Agaricomycetes</taxon>
        <taxon>Agaricomycetidae</taxon>
        <taxon>Agaricales</taxon>
        <taxon>Marasmiineae</taxon>
        <taxon>Marasmiaceae</taxon>
        <taxon>Moniliophthora</taxon>
    </lineage>
</organism>
<dbReference type="AlphaFoldDB" id="V2XIL5"/>
<comment type="caution">
    <text evidence="1">The sequence shown here is derived from an EMBL/GenBank/DDBJ whole genome shotgun (WGS) entry which is preliminary data.</text>
</comment>
<gene>
    <name evidence="1" type="ORF">Moror_1573</name>
</gene>
<dbReference type="Proteomes" id="UP000017559">
    <property type="component" value="Unassembled WGS sequence"/>
</dbReference>
<sequence length="137" mass="15353">MMTTHTYLDGIGSFPYRGLWAVETLHSTATLSIQRVSVVCMGFGSCTVSIFSCPTSATLAGWAPFFMPVSGSNPNLKSTCFGNRLGIQRFNSQHKRFFSYPSHKHVKVSWFFLFGFSENTRDLLHLCSFAAGFRFEV</sequence>
<protein>
    <submittedName>
        <fullName evidence="1">Uncharacterized protein</fullName>
    </submittedName>
</protein>
<proteinExistence type="predicted"/>
<dbReference type="KEGG" id="mrr:Moror_1573"/>
<evidence type="ECO:0000313" key="2">
    <source>
        <dbReference type="Proteomes" id="UP000017559"/>
    </source>
</evidence>
<reference evidence="1 2" key="1">
    <citation type="journal article" date="2014" name="BMC Genomics">
        <title>Genome and secretome analysis of the hemibiotrophic fungal pathogen, Moniliophthora roreri, which causes frosty pod rot disease of cacao: mechanisms of the biotrophic and necrotrophic phases.</title>
        <authorList>
            <person name="Meinhardt L.W."/>
            <person name="Costa G.G.L."/>
            <person name="Thomazella D.P.T."/>
            <person name="Teixeira P.J.P.L."/>
            <person name="Carazzolle M.F."/>
            <person name="Schuster S.C."/>
            <person name="Carlson J.E."/>
            <person name="Guiltinan M.J."/>
            <person name="Mieczkowski P."/>
            <person name="Farmer A."/>
            <person name="Ramaraj T."/>
            <person name="Crozier J."/>
            <person name="Davis R.E."/>
            <person name="Shao J."/>
            <person name="Melnick R.L."/>
            <person name="Pereira G.A.G."/>
            <person name="Bailey B.A."/>
        </authorList>
    </citation>
    <scope>NUCLEOTIDE SEQUENCE [LARGE SCALE GENOMIC DNA]</scope>
    <source>
        <strain evidence="1 2">MCA 2997</strain>
    </source>
</reference>
<evidence type="ECO:0000313" key="1">
    <source>
        <dbReference type="EMBL" id="ESK93567.1"/>
    </source>
</evidence>
<name>V2XIL5_MONRO</name>
<dbReference type="OrthoDB" id="3251307at2759"/>
<keyword evidence="2" id="KW-1185">Reference proteome</keyword>
<accession>V2XIL5</accession>
<dbReference type="EMBL" id="AWSO01000182">
    <property type="protein sequence ID" value="ESK93567.1"/>
    <property type="molecule type" value="Genomic_DNA"/>
</dbReference>